<reference evidence="4" key="1">
    <citation type="submission" date="2020-10" db="EMBL/GenBank/DDBJ databases">
        <authorList>
            <person name="Gilroy R."/>
        </authorList>
    </citation>
    <scope>NUCLEOTIDE SEQUENCE</scope>
    <source>
        <strain evidence="4">11687</strain>
    </source>
</reference>
<organism evidence="4 5">
    <name type="scientific">Candidatus Scatosoma pullistercoris</name>
    <dbReference type="NCBI Taxonomy" id="2840934"/>
    <lineage>
        <taxon>Bacteria</taxon>
        <taxon>Bacillati</taxon>
        <taxon>Bacillota</taxon>
        <taxon>Clostridia</taxon>
        <taxon>Candidatus Scatosoma</taxon>
    </lineage>
</organism>
<dbReference type="PROSITE" id="PS00143">
    <property type="entry name" value="INSULINASE"/>
    <property type="match status" value="1"/>
</dbReference>
<comment type="caution">
    <text evidence="4">The sequence shown here is derived from an EMBL/GenBank/DDBJ whole genome shotgun (WGS) entry which is preliminary data.</text>
</comment>
<dbReference type="Pfam" id="PF00675">
    <property type="entry name" value="Peptidase_M16"/>
    <property type="match status" value="1"/>
</dbReference>
<feature type="non-terminal residue" evidence="4">
    <location>
        <position position="257"/>
    </location>
</feature>
<dbReference type="PANTHER" id="PTHR11851:SF49">
    <property type="entry name" value="MITOCHONDRIAL-PROCESSING PEPTIDASE SUBUNIT ALPHA"/>
    <property type="match status" value="1"/>
</dbReference>
<sequence length="257" mass="28970">MVYEKRYPNGLRLVVKRMEGLLSVTMGILVGTGSSVETDKEDGISHFIEHMQFKGTKKRTSFEISDAFDRIGAQVNAFTGKDVTCYYSKCTSDHTAEAFEILSDLFLNSTFPDEEMVREKGVVCEEISMNEDTPDDLCFDLLSSAYYGNSGYGRNILGPAANVKAFTREDIFRYKQERYCPGNIVVSFAGGIDLRTAETLVETYFDMPAAETFRPRKKEISLKHLSLIRTKPIEQVHIAIGYPSLPREHRLADALQT</sequence>
<dbReference type="InterPro" id="IPR050361">
    <property type="entry name" value="MPP/UQCRC_Complex"/>
</dbReference>
<proteinExistence type="inferred from homology"/>
<dbReference type="SUPFAM" id="SSF63411">
    <property type="entry name" value="LuxS/MPP-like metallohydrolase"/>
    <property type="match status" value="1"/>
</dbReference>
<dbReference type="Gene3D" id="3.30.830.10">
    <property type="entry name" value="Metalloenzyme, LuxS/M16 peptidase-like"/>
    <property type="match status" value="1"/>
</dbReference>
<dbReference type="Proteomes" id="UP000824081">
    <property type="component" value="Unassembled WGS sequence"/>
</dbReference>
<dbReference type="AlphaFoldDB" id="A0A9D1MF93"/>
<reference evidence="4" key="2">
    <citation type="journal article" date="2021" name="PeerJ">
        <title>Extensive microbial diversity within the chicken gut microbiome revealed by metagenomics and culture.</title>
        <authorList>
            <person name="Gilroy R."/>
            <person name="Ravi A."/>
            <person name="Getino M."/>
            <person name="Pursley I."/>
            <person name="Horton D.L."/>
            <person name="Alikhan N.F."/>
            <person name="Baker D."/>
            <person name="Gharbi K."/>
            <person name="Hall N."/>
            <person name="Watson M."/>
            <person name="Adriaenssens E.M."/>
            <person name="Foster-Nyarko E."/>
            <person name="Jarju S."/>
            <person name="Secka A."/>
            <person name="Antonio M."/>
            <person name="Oren A."/>
            <person name="Chaudhuri R.R."/>
            <person name="La Ragione R."/>
            <person name="Hildebrand F."/>
            <person name="Pallen M.J."/>
        </authorList>
    </citation>
    <scope>NUCLEOTIDE SEQUENCE</scope>
    <source>
        <strain evidence="4">11687</strain>
    </source>
</reference>
<feature type="domain" description="Peptidase M16 C-terminal" evidence="3">
    <location>
        <begin position="166"/>
        <end position="256"/>
    </location>
</feature>
<dbReference type="PANTHER" id="PTHR11851">
    <property type="entry name" value="METALLOPROTEASE"/>
    <property type="match status" value="1"/>
</dbReference>
<dbReference type="InterPro" id="IPR007863">
    <property type="entry name" value="Peptidase_M16_C"/>
</dbReference>
<comment type="similarity">
    <text evidence="1">Belongs to the peptidase M16 family.</text>
</comment>
<accession>A0A9D1MF93</accession>
<evidence type="ECO:0000259" key="2">
    <source>
        <dbReference type="Pfam" id="PF00675"/>
    </source>
</evidence>
<dbReference type="InterPro" id="IPR001431">
    <property type="entry name" value="Pept_M16_Zn_BS"/>
</dbReference>
<dbReference type="InterPro" id="IPR011249">
    <property type="entry name" value="Metalloenz_LuxS/M16"/>
</dbReference>
<dbReference type="InterPro" id="IPR011765">
    <property type="entry name" value="Pept_M16_N"/>
</dbReference>
<dbReference type="EMBL" id="DVMZ01000099">
    <property type="protein sequence ID" value="HIU59192.1"/>
    <property type="molecule type" value="Genomic_DNA"/>
</dbReference>
<feature type="domain" description="Peptidase M16 N-terminal" evidence="2">
    <location>
        <begin position="23"/>
        <end position="159"/>
    </location>
</feature>
<gene>
    <name evidence="4" type="ORF">IAC57_03720</name>
</gene>
<dbReference type="GO" id="GO:0046872">
    <property type="term" value="F:metal ion binding"/>
    <property type="evidence" value="ECO:0007669"/>
    <property type="project" value="InterPro"/>
</dbReference>
<dbReference type="Pfam" id="PF05193">
    <property type="entry name" value="Peptidase_M16_C"/>
    <property type="match status" value="1"/>
</dbReference>
<dbReference type="GO" id="GO:0006508">
    <property type="term" value="P:proteolysis"/>
    <property type="evidence" value="ECO:0007669"/>
    <property type="project" value="InterPro"/>
</dbReference>
<name>A0A9D1MF93_9FIRM</name>
<evidence type="ECO:0000259" key="3">
    <source>
        <dbReference type="Pfam" id="PF05193"/>
    </source>
</evidence>
<protein>
    <submittedName>
        <fullName evidence="4">Insulinase family protein</fullName>
    </submittedName>
</protein>
<evidence type="ECO:0000313" key="4">
    <source>
        <dbReference type="EMBL" id="HIU59192.1"/>
    </source>
</evidence>
<evidence type="ECO:0000313" key="5">
    <source>
        <dbReference type="Proteomes" id="UP000824081"/>
    </source>
</evidence>
<evidence type="ECO:0000256" key="1">
    <source>
        <dbReference type="ARBA" id="ARBA00007261"/>
    </source>
</evidence>
<dbReference type="GO" id="GO:0004222">
    <property type="term" value="F:metalloendopeptidase activity"/>
    <property type="evidence" value="ECO:0007669"/>
    <property type="project" value="InterPro"/>
</dbReference>